<protein>
    <recommendedName>
        <fullName evidence="2">Extracellular mutant protein 11 C-terminal domain-containing protein</fullName>
    </recommendedName>
</protein>
<dbReference type="InterPro" id="IPR053029">
    <property type="entry name" value="RNA_pol_I-specific_init_factor"/>
</dbReference>
<dbReference type="STRING" id="1073089.A0A1L9RB82"/>
<gene>
    <name evidence="3" type="ORF">ASPWEDRAFT_44185</name>
</gene>
<sequence>MGVGDYIHSKEAGQLRSATADALNKQRRTLAEQARVEVPATKLVAPVPLGLNGRAPMDQYGTVAFSDMPHAPHENSMQKNMFDTDVEGVDDSTIAGTSVMDVEEIQHQIPRPVSSIKHPNVEVQDFQQSQAPQNPIDTRPVYQFRNTRRPYESNWYENLGDKAAKTAGFESDDADADADDDESQLTSLGGGEDERAEAASDWYFSHKHRPTEEPLSRRLESFWSASKRKSINPGRVESKPPAGPSVPDTRRPASMLPVSGGRKITLPRSMTATPRTRFSPPKPSLLEQLDISPTHRTTGPRALPNKKTGTTSFPPPDYGDDANIFSSDNERRDSILTAFDMTNIDALDDDETIRDPFSKRRSSVRRITSDPPESKKRHFEPDYPPEILYQKSFKDLQAEPFDHVPAAPTKPPPNPSQEIDPEDKVSHLLELSDEDRRSYLSNLSMDEWEDCGDQLIDRFSNLLTQMKDLRHARRKTAAVFEAEIRRRHETVEEQASDISTKLDAMRTGGAEVLRGRTP</sequence>
<feature type="compositionally biased region" description="Acidic residues" evidence="1">
    <location>
        <begin position="171"/>
        <end position="183"/>
    </location>
</feature>
<dbReference type="RefSeq" id="XP_040685810.1">
    <property type="nucleotide sequence ID" value="XM_040836201.1"/>
</dbReference>
<feature type="region of interest" description="Disordered" evidence="1">
    <location>
        <begin position="402"/>
        <end position="421"/>
    </location>
</feature>
<evidence type="ECO:0000313" key="3">
    <source>
        <dbReference type="EMBL" id="OJJ32133.1"/>
    </source>
</evidence>
<dbReference type="GeneID" id="63752049"/>
<name>A0A1L9RB82_ASPWE</name>
<feature type="domain" description="Extracellular mutant protein 11 C-terminal" evidence="2">
    <location>
        <begin position="382"/>
        <end position="513"/>
    </location>
</feature>
<feature type="region of interest" description="Disordered" evidence="1">
    <location>
        <begin position="171"/>
        <end position="197"/>
    </location>
</feature>
<dbReference type="Proteomes" id="UP000184383">
    <property type="component" value="Unassembled WGS sequence"/>
</dbReference>
<dbReference type="GO" id="GO:0001164">
    <property type="term" value="F:RNA polymerase I core promoter sequence-specific DNA binding"/>
    <property type="evidence" value="ECO:0007669"/>
    <property type="project" value="TreeGrafter"/>
</dbReference>
<accession>A0A1L9RB82</accession>
<dbReference type="GO" id="GO:0070860">
    <property type="term" value="C:RNA polymerase I core factor complex"/>
    <property type="evidence" value="ECO:0007669"/>
    <property type="project" value="TreeGrafter"/>
</dbReference>
<evidence type="ECO:0000313" key="4">
    <source>
        <dbReference type="Proteomes" id="UP000184383"/>
    </source>
</evidence>
<dbReference type="VEuPathDB" id="FungiDB:ASPWEDRAFT_44185"/>
<feature type="region of interest" description="Disordered" evidence="1">
    <location>
        <begin position="227"/>
        <end position="321"/>
    </location>
</feature>
<dbReference type="AlphaFoldDB" id="A0A1L9RB82"/>
<feature type="region of interest" description="Disordered" evidence="1">
    <location>
        <begin position="358"/>
        <end position="383"/>
    </location>
</feature>
<dbReference type="Pfam" id="PF15463">
    <property type="entry name" value="ECM11"/>
    <property type="match status" value="1"/>
</dbReference>
<dbReference type="GO" id="GO:0042790">
    <property type="term" value="P:nucleolar large rRNA transcription by RNA polymerase I"/>
    <property type="evidence" value="ECO:0007669"/>
    <property type="project" value="TreeGrafter"/>
</dbReference>
<dbReference type="GO" id="GO:0017025">
    <property type="term" value="F:TBP-class protein binding"/>
    <property type="evidence" value="ECO:0007669"/>
    <property type="project" value="TreeGrafter"/>
</dbReference>
<reference evidence="4" key="1">
    <citation type="journal article" date="2017" name="Genome Biol.">
        <title>Comparative genomics reveals high biological diversity and specific adaptations in the industrially and medically important fungal genus Aspergillus.</title>
        <authorList>
            <person name="de Vries R.P."/>
            <person name="Riley R."/>
            <person name="Wiebenga A."/>
            <person name="Aguilar-Osorio G."/>
            <person name="Amillis S."/>
            <person name="Uchima C.A."/>
            <person name="Anderluh G."/>
            <person name="Asadollahi M."/>
            <person name="Askin M."/>
            <person name="Barry K."/>
            <person name="Battaglia E."/>
            <person name="Bayram O."/>
            <person name="Benocci T."/>
            <person name="Braus-Stromeyer S.A."/>
            <person name="Caldana C."/>
            <person name="Canovas D."/>
            <person name="Cerqueira G.C."/>
            <person name="Chen F."/>
            <person name="Chen W."/>
            <person name="Choi C."/>
            <person name="Clum A."/>
            <person name="Dos Santos R.A."/>
            <person name="Damasio A.R."/>
            <person name="Diallinas G."/>
            <person name="Emri T."/>
            <person name="Fekete E."/>
            <person name="Flipphi M."/>
            <person name="Freyberg S."/>
            <person name="Gallo A."/>
            <person name="Gournas C."/>
            <person name="Habgood R."/>
            <person name="Hainaut M."/>
            <person name="Harispe M.L."/>
            <person name="Henrissat B."/>
            <person name="Hilden K.S."/>
            <person name="Hope R."/>
            <person name="Hossain A."/>
            <person name="Karabika E."/>
            <person name="Karaffa L."/>
            <person name="Karanyi Z."/>
            <person name="Krasevec N."/>
            <person name="Kuo A."/>
            <person name="Kusch H."/>
            <person name="LaButti K."/>
            <person name="Lagendijk E.L."/>
            <person name="Lapidus A."/>
            <person name="Levasseur A."/>
            <person name="Lindquist E."/>
            <person name="Lipzen A."/>
            <person name="Logrieco A.F."/>
            <person name="MacCabe A."/>
            <person name="Maekelae M.R."/>
            <person name="Malavazi I."/>
            <person name="Melin P."/>
            <person name="Meyer V."/>
            <person name="Mielnichuk N."/>
            <person name="Miskei M."/>
            <person name="Molnar A.P."/>
            <person name="Mule G."/>
            <person name="Ngan C.Y."/>
            <person name="Orejas M."/>
            <person name="Orosz E."/>
            <person name="Ouedraogo J.P."/>
            <person name="Overkamp K.M."/>
            <person name="Park H.-S."/>
            <person name="Perrone G."/>
            <person name="Piumi F."/>
            <person name="Punt P.J."/>
            <person name="Ram A.F."/>
            <person name="Ramon A."/>
            <person name="Rauscher S."/>
            <person name="Record E."/>
            <person name="Riano-Pachon D.M."/>
            <person name="Robert V."/>
            <person name="Roehrig J."/>
            <person name="Ruller R."/>
            <person name="Salamov A."/>
            <person name="Salih N.S."/>
            <person name="Samson R.A."/>
            <person name="Sandor E."/>
            <person name="Sanguinetti M."/>
            <person name="Schuetze T."/>
            <person name="Sepcic K."/>
            <person name="Shelest E."/>
            <person name="Sherlock G."/>
            <person name="Sophianopoulou V."/>
            <person name="Squina F.M."/>
            <person name="Sun H."/>
            <person name="Susca A."/>
            <person name="Todd R.B."/>
            <person name="Tsang A."/>
            <person name="Unkles S.E."/>
            <person name="van de Wiele N."/>
            <person name="van Rossen-Uffink D."/>
            <person name="Oliveira J.V."/>
            <person name="Vesth T.C."/>
            <person name="Visser J."/>
            <person name="Yu J.-H."/>
            <person name="Zhou M."/>
            <person name="Andersen M.R."/>
            <person name="Archer D.B."/>
            <person name="Baker S.E."/>
            <person name="Benoit I."/>
            <person name="Brakhage A.A."/>
            <person name="Braus G.H."/>
            <person name="Fischer R."/>
            <person name="Frisvad J.C."/>
            <person name="Goldman G.H."/>
            <person name="Houbraken J."/>
            <person name="Oakley B."/>
            <person name="Pocsi I."/>
            <person name="Scazzocchio C."/>
            <person name="Seiboth B."/>
            <person name="vanKuyk P.A."/>
            <person name="Wortman J."/>
            <person name="Dyer P.S."/>
            <person name="Grigoriev I.V."/>
        </authorList>
    </citation>
    <scope>NUCLEOTIDE SEQUENCE [LARGE SCALE GENOMIC DNA]</scope>
    <source>
        <strain evidence="4">DTO 134E9</strain>
    </source>
</reference>
<dbReference type="PANTHER" id="PTHR28244">
    <property type="entry name" value="RNA POLYMERASE I-SPECIFIC TRANSCRIPTION INITIATION FACTOR RRN11"/>
    <property type="match status" value="1"/>
</dbReference>
<dbReference type="OrthoDB" id="2159786at2759"/>
<dbReference type="PANTHER" id="PTHR28244:SF1">
    <property type="entry name" value="RNA POLYMERASE I-SPECIFIC TRANSCRIPTION INITIATION FACTOR RRN11"/>
    <property type="match status" value="1"/>
</dbReference>
<dbReference type="EMBL" id="KV878215">
    <property type="protein sequence ID" value="OJJ32133.1"/>
    <property type="molecule type" value="Genomic_DNA"/>
</dbReference>
<keyword evidence="4" id="KW-1185">Reference proteome</keyword>
<evidence type="ECO:0000256" key="1">
    <source>
        <dbReference type="SAM" id="MobiDB-lite"/>
    </source>
</evidence>
<dbReference type="InterPro" id="IPR029178">
    <property type="entry name" value="Ecm11_C"/>
</dbReference>
<organism evidence="3 4">
    <name type="scientific">Aspergillus wentii DTO 134E9</name>
    <dbReference type="NCBI Taxonomy" id="1073089"/>
    <lineage>
        <taxon>Eukaryota</taxon>
        <taxon>Fungi</taxon>
        <taxon>Dikarya</taxon>
        <taxon>Ascomycota</taxon>
        <taxon>Pezizomycotina</taxon>
        <taxon>Eurotiomycetes</taxon>
        <taxon>Eurotiomycetidae</taxon>
        <taxon>Eurotiales</taxon>
        <taxon>Aspergillaceae</taxon>
        <taxon>Aspergillus</taxon>
        <taxon>Aspergillus subgen. Cremei</taxon>
    </lineage>
</organism>
<proteinExistence type="predicted"/>
<evidence type="ECO:0000259" key="2">
    <source>
        <dbReference type="Pfam" id="PF15463"/>
    </source>
</evidence>